<dbReference type="EMBL" id="KV426383">
    <property type="protein sequence ID" value="KZV81552.1"/>
    <property type="molecule type" value="Genomic_DNA"/>
</dbReference>
<dbReference type="Proteomes" id="UP000077266">
    <property type="component" value="Unassembled WGS sequence"/>
</dbReference>
<organism evidence="1 2">
    <name type="scientific">Exidia glandulosa HHB12029</name>
    <dbReference type="NCBI Taxonomy" id="1314781"/>
    <lineage>
        <taxon>Eukaryota</taxon>
        <taxon>Fungi</taxon>
        <taxon>Dikarya</taxon>
        <taxon>Basidiomycota</taxon>
        <taxon>Agaricomycotina</taxon>
        <taxon>Agaricomycetes</taxon>
        <taxon>Auriculariales</taxon>
        <taxon>Exidiaceae</taxon>
        <taxon>Exidia</taxon>
    </lineage>
</organism>
<accession>A0A165BZT4</accession>
<reference evidence="1 2" key="1">
    <citation type="journal article" date="2016" name="Mol. Biol. Evol.">
        <title>Comparative Genomics of Early-Diverging Mushroom-Forming Fungi Provides Insights into the Origins of Lignocellulose Decay Capabilities.</title>
        <authorList>
            <person name="Nagy L.G."/>
            <person name="Riley R."/>
            <person name="Tritt A."/>
            <person name="Adam C."/>
            <person name="Daum C."/>
            <person name="Floudas D."/>
            <person name="Sun H."/>
            <person name="Yadav J.S."/>
            <person name="Pangilinan J."/>
            <person name="Larsson K.H."/>
            <person name="Matsuura K."/>
            <person name="Barry K."/>
            <person name="Labutti K."/>
            <person name="Kuo R."/>
            <person name="Ohm R.A."/>
            <person name="Bhattacharya S.S."/>
            <person name="Shirouzu T."/>
            <person name="Yoshinaga Y."/>
            <person name="Martin F.M."/>
            <person name="Grigoriev I.V."/>
            <person name="Hibbett D.S."/>
        </authorList>
    </citation>
    <scope>NUCLEOTIDE SEQUENCE [LARGE SCALE GENOMIC DNA]</scope>
    <source>
        <strain evidence="1 2">HHB12029</strain>
    </source>
</reference>
<name>A0A165BZT4_EXIGL</name>
<proteinExistence type="predicted"/>
<evidence type="ECO:0000313" key="1">
    <source>
        <dbReference type="EMBL" id="KZV81552.1"/>
    </source>
</evidence>
<sequence>MVQSFWTGLLDERAQDERERTTPTVSYSRTGRTELRARAPFRRRVCAAETPTTTFSQGWVEYA</sequence>
<keyword evidence="2" id="KW-1185">Reference proteome</keyword>
<protein>
    <submittedName>
        <fullName evidence="1">Uncharacterized protein</fullName>
    </submittedName>
</protein>
<dbReference type="AlphaFoldDB" id="A0A165BZT4"/>
<gene>
    <name evidence="1" type="ORF">EXIGLDRAFT_380512</name>
</gene>
<dbReference type="InParanoid" id="A0A165BZT4"/>
<evidence type="ECO:0000313" key="2">
    <source>
        <dbReference type="Proteomes" id="UP000077266"/>
    </source>
</evidence>